<dbReference type="OrthoDB" id="9815923at2"/>
<dbReference type="InterPro" id="IPR001173">
    <property type="entry name" value="Glyco_trans_2-like"/>
</dbReference>
<dbReference type="PANTHER" id="PTHR43630:SF2">
    <property type="entry name" value="GLYCOSYLTRANSFERASE"/>
    <property type="match status" value="1"/>
</dbReference>
<organism evidence="2 3">
    <name type="scientific">Clostridium fermenticellae</name>
    <dbReference type="NCBI Taxonomy" id="2068654"/>
    <lineage>
        <taxon>Bacteria</taxon>
        <taxon>Bacillati</taxon>
        <taxon>Bacillota</taxon>
        <taxon>Clostridia</taxon>
        <taxon>Eubacteriales</taxon>
        <taxon>Clostridiaceae</taxon>
        <taxon>Clostridium</taxon>
    </lineage>
</organism>
<dbReference type="CDD" id="cd02511">
    <property type="entry name" value="Beta4Glucosyltransferase"/>
    <property type="match status" value="1"/>
</dbReference>
<dbReference type="Gene3D" id="1.25.40.10">
    <property type="entry name" value="Tetratricopeptide repeat domain"/>
    <property type="match status" value="1"/>
</dbReference>
<gene>
    <name evidence="2" type="ORF">D4Z93_00160</name>
</gene>
<keyword evidence="3" id="KW-1185">Reference proteome</keyword>
<dbReference type="GO" id="GO:0016740">
    <property type="term" value="F:transferase activity"/>
    <property type="evidence" value="ECO:0007669"/>
    <property type="project" value="UniProtKB-KW"/>
</dbReference>
<dbReference type="Proteomes" id="UP000266301">
    <property type="component" value="Chromosome"/>
</dbReference>
<dbReference type="Gene3D" id="3.90.550.10">
    <property type="entry name" value="Spore Coat Polysaccharide Biosynthesis Protein SpsA, Chain A"/>
    <property type="match status" value="1"/>
</dbReference>
<dbReference type="InterPro" id="IPR029044">
    <property type="entry name" value="Nucleotide-diphossugar_trans"/>
</dbReference>
<dbReference type="SUPFAM" id="SSF53448">
    <property type="entry name" value="Nucleotide-diphospho-sugar transferases"/>
    <property type="match status" value="1"/>
</dbReference>
<evidence type="ECO:0000313" key="2">
    <source>
        <dbReference type="EMBL" id="AYD39067.1"/>
    </source>
</evidence>
<reference evidence="2 3" key="1">
    <citation type="journal article" date="2019" name="Int. J. Syst. Evol. Microbiol.">
        <title>Clostridium fermenticellae sp. nov., isolated from the mud in a fermentation cellar for the production of the Chinese liquor, baijiu.</title>
        <authorList>
            <person name="Xu P.X."/>
            <person name="Chai L.J."/>
            <person name="Qiu T."/>
            <person name="Zhang X.J."/>
            <person name="Lu Z.M."/>
            <person name="Xiao C."/>
            <person name="Wang S.T."/>
            <person name="Shen C.H."/>
            <person name="Shi J.S."/>
            <person name="Xu Z.H."/>
        </authorList>
    </citation>
    <scope>NUCLEOTIDE SEQUENCE [LARGE SCALE GENOMIC DNA]</scope>
    <source>
        <strain evidence="2 3">JN500901</strain>
    </source>
</reference>
<evidence type="ECO:0000259" key="1">
    <source>
        <dbReference type="Pfam" id="PF00535"/>
    </source>
</evidence>
<dbReference type="PANTHER" id="PTHR43630">
    <property type="entry name" value="POLY-BETA-1,6-N-ACETYL-D-GLUCOSAMINE SYNTHASE"/>
    <property type="match status" value="1"/>
</dbReference>
<evidence type="ECO:0000313" key="3">
    <source>
        <dbReference type="Proteomes" id="UP000266301"/>
    </source>
</evidence>
<dbReference type="KEGG" id="cfer:D4Z93_00160"/>
<feature type="domain" description="Glycosyltransferase 2-like" evidence="1">
    <location>
        <begin position="5"/>
        <end position="135"/>
    </location>
</feature>
<proteinExistence type="predicted"/>
<dbReference type="SUPFAM" id="SSF48452">
    <property type="entry name" value="TPR-like"/>
    <property type="match status" value="1"/>
</dbReference>
<accession>A0A386H076</accession>
<dbReference type="EMBL" id="CP032416">
    <property type="protein sequence ID" value="AYD39067.1"/>
    <property type="molecule type" value="Genomic_DNA"/>
</dbReference>
<dbReference type="InterPro" id="IPR011990">
    <property type="entry name" value="TPR-like_helical_dom_sf"/>
</dbReference>
<name>A0A386H076_9CLOT</name>
<dbReference type="RefSeq" id="WP_119969778.1">
    <property type="nucleotide sequence ID" value="NZ_CP032416.1"/>
</dbReference>
<sequence length="357" mass="42142">MITISLCMIVKNEENVLERCLDSVLDIVDEINIIDTGSTDNTKVIARKYTNRLFDFKWVDDFSAARNESFKKATKDYILWMDADDVVSYKDRKKFLDIKQHLDNSVDVVSMNYNLAFDEYGNVVFSSRRNRLVKREKNFCWIGEVHEYLNVYGKIEASDISITHKSVYHDSDRNLSIYQKLLKEGKKFSPRDNYYFANELFDHKMYTKAAVIYEQFLLDNKGWVEDNISSCSKLADCYHELGYRDKELNSILRSFKYDYPRPEFCCRLGYYFLEKNNFNAAILWYKLAADPSKLVVNSGFSQPTFSTWLPHLQLCVCYYKIGNNKLAYLHNEVARQYRPNDKNILSNKEFFESILEK</sequence>
<keyword evidence="2" id="KW-0808">Transferase</keyword>
<dbReference type="AlphaFoldDB" id="A0A386H076"/>
<protein>
    <submittedName>
        <fullName evidence="2">Glycosyltransferase family 2 protein</fullName>
    </submittedName>
</protein>
<dbReference type="Pfam" id="PF00535">
    <property type="entry name" value="Glycos_transf_2"/>
    <property type="match status" value="1"/>
</dbReference>